<evidence type="ECO:0000313" key="3">
    <source>
        <dbReference type="Proteomes" id="UP000594468"/>
    </source>
</evidence>
<dbReference type="InterPro" id="IPR014710">
    <property type="entry name" value="RmlC-like_jellyroll"/>
</dbReference>
<reference evidence="2 3" key="1">
    <citation type="submission" date="2020-02" db="EMBL/GenBank/DDBJ databases">
        <authorList>
            <person name="Zheng R.K."/>
            <person name="Sun C.M."/>
        </authorList>
    </citation>
    <scope>NUCLEOTIDE SEQUENCE [LARGE SCALE GENOMIC DNA]</scope>
    <source>
        <strain evidence="3">rifampicinis</strain>
    </source>
</reference>
<dbReference type="InterPro" id="IPR013096">
    <property type="entry name" value="Cupin_2"/>
</dbReference>
<dbReference type="RefSeq" id="WP_195169223.1">
    <property type="nucleotide sequence ID" value="NZ_CP062983.1"/>
</dbReference>
<protein>
    <submittedName>
        <fullName evidence="2">Cupin domain-containing protein</fullName>
    </submittedName>
</protein>
<gene>
    <name evidence="2" type="ORF">G4Y79_15715</name>
</gene>
<dbReference type="KEGG" id="pmet:G4Y79_15715"/>
<name>A0A7S8IC42_9CHLR</name>
<dbReference type="PANTHER" id="PTHR43346:SF1">
    <property type="entry name" value="QUERCETIN 2,3-DIOXYGENASE-RELATED"/>
    <property type="match status" value="1"/>
</dbReference>
<dbReference type="Gene3D" id="2.60.120.10">
    <property type="entry name" value="Jelly Rolls"/>
    <property type="match status" value="1"/>
</dbReference>
<dbReference type="InterPro" id="IPR052538">
    <property type="entry name" value="Flavonoid_dioxygenase-like"/>
</dbReference>
<dbReference type="EMBL" id="CP062983">
    <property type="protein sequence ID" value="QPC81150.1"/>
    <property type="molecule type" value="Genomic_DNA"/>
</dbReference>
<sequence>MVNFVTTQLSAEYDVLAPDGSEIRLLPQLRGGSMAHAKLLPGQVSLPVAHKTVEEIWYVLAGTGEIWRKSEDSEAITTLESGVAITIPLGTHFQFRNISDVPLEILLITMPPWPGEDEAYSVLGRWPTE</sequence>
<dbReference type="SUPFAM" id="SSF51182">
    <property type="entry name" value="RmlC-like cupins"/>
    <property type="match status" value="1"/>
</dbReference>
<dbReference type="AlphaFoldDB" id="A0A7S8IC42"/>
<evidence type="ECO:0000313" key="2">
    <source>
        <dbReference type="EMBL" id="QPC81150.1"/>
    </source>
</evidence>
<organism evidence="2 3">
    <name type="scientific">Phototrophicus methaneseepsis</name>
    <dbReference type="NCBI Taxonomy" id="2710758"/>
    <lineage>
        <taxon>Bacteria</taxon>
        <taxon>Bacillati</taxon>
        <taxon>Chloroflexota</taxon>
        <taxon>Candidatus Thermofontia</taxon>
        <taxon>Phototrophicales</taxon>
        <taxon>Phototrophicaceae</taxon>
        <taxon>Phototrophicus</taxon>
    </lineage>
</organism>
<dbReference type="Pfam" id="PF07883">
    <property type="entry name" value="Cupin_2"/>
    <property type="match status" value="1"/>
</dbReference>
<accession>A0A7S8IC42</accession>
<keyword evidence="3" id="KW-1185">Reference proteome</keyword>
<proteinExistence type="predicted"/>
<evidence type="ECO:0000259" key="1">
    <source>
        <dbReference type="Pfam" id="PF07883"/>
    </source>
</evidence>
<dbReference type="InterPro" id="IPR011051">
    <property type="entry name" value="RmlC_Cupin_sf"/>
</dbReference>
<dbReference type="Proteomes" id="UP000594468">
    <property type="component" value="Chromosome"/>
</dbReference>
<feature type="domain" description="Cupin type-2" evidence="1">
    <location>
        <begin position="37"/>
        <end position="108"/>
    </location>
</feature>
<dbReference type="PANTHER" id="PTHR43346">
    <property type="entry name" value="LIGAND BINDING DOMAIN PROTEIN, PUTATIVE (AFU_ORTHOLOGUE AFUA_6G14370)-RELATED"/>
    <property type="match status" value="1"/>
</dbReference>